<gene>
    <name evidence="4" type="ORF">OL497_18020</name>
</gene>
<dbReference type="Gene3D" id="2.60.120.650">
    <property type="entry name" value="Cupin"/>
    <property type="match status" value="1"/>
</dbReference>
<dbReference type="InterPro" id="IPR000209">
    <property type="entry name" value="Peptidase_S8/S53_dom"/>
</dbReference>
<dbReference type="SMART" id="SM00558">
    <property type="entry name" value="JmjC"/>
    <property type="match status" value="1"/>
</dbReference>
<evidence type="ECO:0000259" key="3">
    <source>
        <dbReference type="PROSITE" id="PS51184"/>
    </source>
</evidence>
<dbReference type="InterPro" id="IPR050910">
    <property type="entry name" value="JMJD6_ArgDemeth/LysHydrox"/>
</dbReference>
<keyword evidence="2" id="KW-0645">Protease</keyword>
<dbReference type="InterPro" id="IPR036852">
    <property type="entry name" value="Peptidase_S8/S53_dom_sf"/>
</dbReference>
<feature type="domain" description="JmjC" evidence="3">
    <location>
        <begin position="325"/>
        <end position="490"/>
    </location>
</feature>
<dbReference type="PANTHER" id="PTHR12480">
    <property type="entry name" value="ARGININE DEMETHYLASE AND LYSYL-HYDROXYLASE JMJD"/>
    <property type="match status" value="1"/>
</dbReference>
<feature type="active site" description="Charge relay system" evidence="2">
    <location>
        <position position="7"/>
    </location>
</feature>
<dbReference type="InterPro" id="IPR003347">
    <property type="entry name" value="JmjC_dom"/>
</dbReference>
<evidence type="ECO:0000313" key="4">
    <source>
        <dbReference type="EMBL" id="MCW3485808.1"/>
    </source>
</evidence>
<protein>
    <submittedName>
        <fullName evidence="4">S8 family serine peptidase</fullName>
    </submittedName>
</protein>
<dbReference type="Pfam" id="PF00082">
    <property type="entry name" value="Peptidase_S8"/>
    <property type="match status" value="1"/>
</dbReference>
<keyword evidence="5" id="KW-1185">Reference proteome</keyword>
<reference evidence="4 5" key="1">
    <citation type="submission" date="2022-10" db="EMBL/GenBank/DDBJ databases">
        <title>Chitinophaga nivalis PC15 sp. nov., isolated from Pyeongchang county, South Korea.</title>
        <authorList>
            <person name="Trinh H.N."/>
        </authorList>
    </citation>
    <scope>NUCLEOTIDE SEQUENCE [LARGE SCALE GENOMIC DNA]</scope>
    <source>
        <strain evidence="4 5">PC14</strain>
    </source>
</reference>
<comment type="caution">
    <text evidence="4">The sequence shown here is derived from an EMBL/GenBank/DDBJ whole genome shotgun (WGS) entry which is preliminary data.</text>
</comment>
<proteinExistence type="inferred from homology"/>
<comment type="similarity">
    <text evidence="2">Belongs to the peptidase S8 family.</text>
</comment>
<dbReference type="PROSITE" id="PS51184">
    <property type="entry name" value="JMJC"/>
    <property type="match status" value="1"/>
</dbReference>
<feature type="active site" description="Charge relay system" evidence="2">
    <location>
        <position position="194"/>
    </location>
</feature>
<dbReference type="PROSITE" id="PS51892">
    <property type="entry name" value="SUBTILASE"/>
    <property type="match status" value="1"/>
</dbReference>
<dbReference type="CDD" id="cd00306">
    <property type="entry name" value="Peptidases_S8_S53"/>
    <property type="match status" value="1"/>
</dbReference>
<evidence type="ECO:0000313" key="5">
    <source>
        <dbReference type="Proteomes" id="UP001207742"/>
    </source>
</evidence>
<accession>A0ABT3IPA8</accession>
<dbReference type="SUPFAM" id="SSF52743">
    <property type="entry name" value="Subtilisin-like"/>
    <property type="match status" value="1"/>
</dbReference>
<feature type="active site" description="Charge relay system" evidence="2">
    <location>
        <position position="48"/>
    </location>
</feature>
<dbReference type="RefSeq" id="WP_264732614.1">
    <property type="nucleotide sequence ID" value="NZ_JAPDNR010000001.1"/>
</dbReference>
<dbReference type="Pfam" id="PF02373">
    <property type="entry name" value="JmjC"/>
    <property type="match status" value="1"/>
</dbReference>
<organism evidence="4 5">
    <name type="scientific">Chitinophaga nivalis</name>
    <dbReference type="NCBI Taxonomy" id="2991709"/>
    <lineage>
        <taxon>Bacteria</taxon>
        <taxon>Pseudomonadati</taxon>
        <taxon>Bacteroidota</taxon>
        <taxon>Chitinophagia</taxon>
        <taxon>Chitinophagales</taxon>
        <taxon>Chitinophagaceae</taxon>
        <taxon>Chitinophaga</taxon>
    </lineage>
</organism>
<evidence type="ECO:0000256" key="1">
    <source>
        <dbReference type="ARBA" id="ARBA00022801"/>
    </source>
</evidence>
<dbReference type="EMBL" id="JAPDNS010000002">
    <property type="protein sequence ID" value="MCW3485808.1"/>
    <property type="molecule type" value="Genomic_DNA"/>
</dbReference>
<dbReference type="InterPro" id="IPR023827">
    <property type="entry name" value="Peptidase_S8_Asp-AS"/>
</dbReference>
<dbReference type="PROSITE" id="PS00136">
    <property type="entry name" value="SUBTILASE_ASP"/>
    <property type="match status" value="1"/>
</dbReference>
<dbReference type="Gene3D" id="3.40.50.200">
    <property type="entry name" value="Peptidase S8/S53 domain"/>
    <property type="match status" value="1"/>
</dbReference>
<keyword evidence="2" id="KW-0720">Serine protease</keyword>
<name>A0ABT3IPA8_9BACT</name>
<sequence length="514" mass="57636">MTIGVIDTGVDLNNAIIGQADIDGIVLFKNEDGSIVRKDGFSQDERGHGTPIISTILSHSLLAKLFVVKVTSFNGSISEDLLEAAIAYLMQHTDAVIINISMGIRTEQVSETLLEICQQAYEQGVTIVAAAHSMINQPCYPAHSPYVLGVGEANTTEKEHFYYLENAPTNLFTKGDFKHLAFPNQQFDDCKGTSFATANLTGLIAAAYLNKAWHNPQTLKAWLISHAVNHKATRAATDNLDALLRQCKQLAQDDSATISKQYFNEQYGFPSIPVLFTQAFQDWQTTYPCTLPHLAHLLPHQEPVGSCDDAVKGIALTLKNYLQQDTAGLLYYKTNQPLSHILGEGFQTPAIFNCWYKNTASGKPSKNLSWMYVGTQGTYTGLHTDIWNTDAWNYLFSGRKLWLVYPKIYNEYIRKNIDRFRAGNLPDFMHHMLAEDCKPLVCIQEPGQMMYIPGHYHHAVINLDLTISVTENFINEINYDYVRSHFRSGANKKNMIAIESMIKEGFSNLENTSK</sequence>
<keyword evidence="1 2" id="KW-0378">Hydrolase</keyword>
<dbReference type="SUPFAM" id="SSF51197">
    <property type="entry name" value="Clavaminate synthase-like"/>
    <property type="match status" value="1"/>
</dbReference>
<dbReference type="Proteomes" id="UP001207742">
    <property type="component" value="Unassembled WGS sequence"/>
</dbReference>
<evidence type="ECO:0000256" key="2">
    <source>
        <dbReference type="PROSITE-ProRule" id="PRU01240"/>
    </source>
</evidence>